<keyword evidence="3" id="KW-1185">Reference proteome</keyword>
<protein>
    <submittedName>
        <fullName evidence="2">Uncharacterized protein</fullName>
    </submittedName>
</protein>
<evidence type="ECO:0000313" key="2">
    <source>
        <dbReference type="EMBL" id="VVE70486.1"/>
    </source>
</evidence>
<name>A0A5E5ABI5_9BURK</name>
<reference evidence="2 3" key="1">
    <citation type="submission" date="2019-08" db="EMBL/GenBank/DDBJ databases">
        <authorList>
            <person name="Peeters C."/>
        </authorList>
    </citation>
    <scope>NUCLEOTIDE SEQUENCE [LARGE SCALE GENOMIC DNA]</scope>
    <source>
        <strain evidence="2 3">LMG 31117</strain>
    </source>
</reference>
<accession>A0A5E5ABI5</accession>
<organism evidence="2 3">
    <name type="scientific">Pandoraea anapnoica</name>
    <dbReference type="NCBI Taxonomy" id="2508301"/>
    <lineage>
        <taxon>Bacteria</taxon>
        <taxon>Pseudomonadati</taxon>
        <taxon>Pseudomonadota</taxon>
        <taxon>Betaproteobacteria</taxon>
        <taxon>Burkholderiales</taxon>
        <taxon>Burkholderiaceae</taxon>
        <taxon>Pandoraea</taxon>
    </lineage>
</organism>
<gene>
    <name evidence="2" type="ORF">PAN31117_03719</name>
</gene>
<evidence type="ECO:0000256" key="1">
    <source>
        <dbReference type="SAM" id="MobiDB-lite"/>
    </source>
</evidence>
<dbReference type="EMBL" id="CABPSP010000011">
    <property type="protein sequence ID" value="VVE70486.1"/>
    <property type="molecule type" value="Genomic_DNA"/>
</dbReference>
<sequence length="55" mass="5823">MVRQTFGSCGASDLHVDENTEHVAHADAPREMSADQHTIARRAVLDRGGACACAS</sequence>
<dbReference type="AlphaFoldDB" id="A0A5E5ABI5"/>
<evidence type="ECO:0000313" key="3">
    <source>
        <dbReference type="Proteomes" id="UP000383122"/>
    </source>
</evidence>
<feature type="region of interest" description="Disordered" evidence="1">
    <location>
        <begin position="1"/>
        <end position="35"/>
    </location>
</feature>
<feature type="compositionally biased region" description="Basic and acidic residues" evidence="1">
    <location>
        <begin position="14"/>
        <end position="34"/>
    </location>
</feature>
<dbReference type="Proteomes" id="UP000383122">
    <property type="component" value="Unassembled WGS sequence"/>
</dbReference>
<proteinExistence type="predicted"/>